<keyword evidence="3" id="KW-1185">Reference proteome</keyword>
<evidence type="ECO:0000313" key="2">
    <source>
        <dbReference type="EMBL" id="EAQ12591.1"/>
    </source>
</evidence>
<evidence type="ECO:0000313" key="3">
    <source>
        <dbReference type="Proteomes" id="UP000002931"/>
    </source>
</evidence>
<proteinExistence type="predicted"/>
<comment type="caution">
    <text evidence="2">The sequence shown here is derived from an EMBL/GenBank/DDBJ whole genome shotgun (WGS) entry which is preliminary data.</text>
</comment>
<dbReference type="Proteomes" id="UP000002931">
    <property type="component" value="Unassembled WGS sequence"/>
</dbReference>
<feature type="region of interest" description="Disordered" evidence="1">
    <location>
        <begin position="1"/>
        <end position="28"/>
    </location>
</feature>
<organism evidence="2 3">
    <name type="scientific">Maritimibacter alkaliphilus HTCC2654</name>
    <dbReference type="NCBI Taxonomy" id="314271"/>
    <lineage>
        <taxon>Bacteria</taxon>
        <taxon>Pseudomonadati</taxon>
        <taxon>Pseudomonadota</taxon>
        <taxon>Alphaproteobacteria</taxon>
        <taxon>Rhodobacterales</taxon>
        <taxon>Roseobacteraceae</taxon>
        <taxon>Maritimibacter</taxon>
    </lineage>
</organism>
<evidence type="ECO:0000256" key="1">
    <source>
        <dbReference type="SAM" id="MobiDB-lite"/>
    </source>
</evidence>
<reference evidence="2 3" key="1">
    <citation type="journal article" date="2010" name="J. Bacteriol.">
        <title>Genome sequences of Pelagibaca bermudensis HTCC2601T and Maritimibacter alkaliphilus HTCC2654T, the type strains of two marine Roseobacter genera.</title>
        <authorList>
            <person name="Thrash J.C."/>
            <person name="Cho J.C."/>
            <person name="Ferriera S."/>
            <person name="Johnson J."/>
            <person name="Vergin K.L."/>
            <person name="Giovannoni S.J."/>
        </authorList>
    </citation>
    <scope>NUCLEOTIDE SEQUENCE [LARGE SCALE GENOMIC DNA]</scope>
    <source>
        <strain evidence="2 3">HTCC2654</strain>
    </source>
</reference>
<dbReference type="AlphaFoldDB" id="A3VH36"/>
<dbReference type="HOGENOM" id="CLU_3412663_0_0_5"/>
<protein>
    <submittedName>
        <fullName evidence="2">Uncharacterized protein</fullName>
    </submittedName>
</protein>
<gene>
    <name evidence="2" type="ORF">RB2654_14935</name>
</gene>
<accession>A3VH36</accession>
<dbReference type="EMBL" id="AAMT01000008">
    <property type="protein sequence ID" value="EAQ12591.1"/>
    <property type="molecule type" value="Genomic_DNA"/>
</dbReference>
<name>A3VH36_9RHOB</name>
<sequence length="28" mass="3050">MRFIGDVVVGGQPAARPRLPAGRERQSE</sequence>